<name>H5X9X5_9PSEU</name>
<dbReference type="STRING" id="882083.SacmaDRAFT_4427"/>
<evidence type="ECO:0000256" key="1">
    <source>
        <dbReference type="SAM" id="MobiDB-lite"/>
    </source>
</evidence>
<accession>H5X9X5</accession>
<evidence type="ECO:0000313" key="3">
    <source>
        <dbReference type="EMBL" id="EHR52613.1"/>
    </source>
</evidence>
<evidence type="ECO:0000313" key="4">
    <source>
        <dbReference type="Proteomes" id="UP000004926"/>
    </source>
</evidence>
<dbReference type="AlphaFoldDB" id="H5X9X5"/>
<evidence type="ECO:0000259" key="2">
    <source>
        <dbReference type="Pfam" id="PF26450"/>
    </source>
</evidence>
<reference evidence="3 4" key="1">
    <citation type="journal article" date="2012" name="Stand. Genomic Sci.">
        <title>Genome sequence of the ocean sediment bacterium Saccharomonospora marina type strain (XMU15(T)).</title>
        <authorList>
            <person name="Klenk H.P."/>
            <person name="Lu M."/>
            <person name="Lucas S."/>
            <person name="Lapidus A."/>
            <person name="Copeland A."/>
            <person name="Pitluck S."/>
            <person name="Goodwin L.A."/>
            <person name="Han C."/>
            <person name="Tapia R."/>
            <person name="Brambilla E.M."/>
            <person name="Potter G."/>
            <person name="Land M."/>
            <person name="Ivanova N."/>
            <person name="Rohde M."/>
            <person name="Goker M."/>
            <person name="Detter J.C."/>
            <person name="Li W.J."/>
            <person name="Kyrpides N.C."/>
            <person name="Woyke T."/>
        </authorList>
    </citation>
    <scope>NUCLEOTIDE SEQUENCE [LARGE SCALE GENOMIC DNA]</scope>
    <source>
        <strain evidence="3 4">XMU15</strain>
    </source>
</reference>
<dbReference type="Pfam" id="PF26450">
    <property type="entry name" value="DUF8129"/>
    <property type="match status" value="1"/>
</dbReference>
<dbReference type="eggNOG" id="ENOG50334VK">
    <property type="taxonomic scope" value="Bacteria"/>
</dbReference>
<dbReference type="HOGENOM" id="CLU_081302_0_0_11"/>
<gene>
    <name evidence="3" type="ORF">SacmaDRAFT_4427</name>
</gene>
<dbReference type="NCBIfam" id="NF033649">
    <property type="entry name" value="LipDrop_Rv1109c"/>
    <property type="match status" value="1"/>
</dbReference>
<sequence length="231" mass="25424">MCGTLRGMKHLPFPLRVAAGLAVTTVERVRDLPKQLTELPVTVASQVLQASMRVQQHVTELAIKGDDVLSTLRPVEETPSWATFDEDIEPPTDEPGGNGQRYDGTETTRSRDDDPWALEERALGEEHSEGEFDSPGPITEQQVEVRESVTTTPATTPDTAPAPGGLAGYDQLTLPQVRARLRTLSLEQLQELLDYEREHANRPSFVGMLGRRIGNMRQQSPQEGSEGSTAR</sequence>
<proteinExistence type="predicted"/>
<dbReference type="InterPro" id="IPR047728">
    <property type="entry name" value="LipDrop-assoc"/>
</dbReference>
<feature type="compositionally biased region" description="Low complexity" evidence="1">
    <location>
        <begin position="150"/>
        <end position="163"/>
    </location>
</feature>
<feature type="compositionally biased region" description="Basic and acidic residues" evidence="1">
    <location>
        <begin position="103"/>
        <end position="115"/>
    </location>
</feature>
<feature type="domain" description="DUF8129" evidence="2">
    <location>
        <begin position="177"/>
        <end position="212"/>
    </location>
</feature>
<protein>
    <recommendedName>
        <fullName evidence="2">DUF8129 domain-containing protein</fullName>
    </recommendedName>
</protein>
<dbReference type="Proteomes" id="UP000004926">
    <property type="component" value="Chromosome"/>
</dbReference>
<dbReference type="EMBL" id="CM001439">
    <property type="protein sequence ID" value="EHR52613.1"/>
    <property type="molecule type" value="Genomic_DNA"/>
</dbReference>
<organism evidence="3 4">
    <name type="scientific">Saccharomonospora marina XMU15</name>
    <dbReference type="NCBI Taxonomy" id="882083"/>
    <lineage>
        <taxon>Bacteria</taxon>
        <taxon>Bacillati</taxon>
        <taxon>Actinomycetota</taxon>
        <taxon>Actinomycetes</taxon>
        <taxon>Pseudonocardiales</taxon>
        <taxon>Pseudonocardiaceae</taxon>
        <taxon>Saccharomonospora</taxon>
    </lineage>
</organism>
<feature type="region of interest" description="Disordered" evidence="1">
    <location>
        <begin position="77"/>
        <end position="115"/>
    </location>
</feature>
<dbReference type="InterPro" id="IPR058442">
    <property type="entry name" value="DUF8129"/>
</dbReference>
<keyword evidence="4" id="KW-1185">Reference proteome</keyword>
<feature type="region of interest" description="Disordered" evidence="1">
    <location>
        <begin position="143"/>
        <end position="167"/>
    </location>
</feature>